<evidence type="ECO:0000313" key="2">
    <source>
        <dbReference type="EMBL" id="TDW25083.1"/>
    </source>
</evidence>
<gene>
    <name evidence="2" type="ORF">EDD63_10624</name>
</gene>
<dbReference type="InterPro" id="IPR046348">
    <property type="entry name" value="SIS_dom_sf"/>
</dbReference>
<dbReference type="InterPro" id="IPR009057">
    <property type="entry name" value="Homeodomain-like_sf"/>
</dbReference>
<dbReference type="OrthoDB" id="63027at2"/>
<name>A0A4R8A3D6_9FIRM</name>
<dbReference type="GO" id="GO:1901135">
    <property type="term" value="P:carbohydrate derivative metabolic process"/>
    <property type="evidence" value="ECO:0007669"/>
    <property type="project" value="InterPro"/>
</dbReference>
<protein>
    <submittedName>
        <fullName evidence="2">RpiR family transcriptional regulator</fullName>
    </submittedName>
</protein>
<dbReference type="Gene3D" id="1.10.10.10">
    <property type="entry name" value="Winged helix-like DNA-binding domain superfamily/Winged helix DNA-binding domain"/>
    <property type="match status" value="1"/>
</dbReference>
<dbReference type="InterPro" id="IPR047640">
    <property type="entry name" value="RpiR-like"/>
</dbReference>
<dbReference type="GO" id="GO:0003677">
    <property type="term" value="F:DNA binding"/>
    <property type="evidence" value="ECO:0007669"/>
    <property type="project" value="InterPro"/>
</dbReference>
<proteinExistence type="predicted"/>
<keyword evidence="3" id="KW-1185">Reference proteome</keyword>
<sequence>MSIYKLSLINKLLQVINEQDKDDTNYILAKYFLEHYLELRDANIYTVADDCFVSRSSVRRFCKYIGYENFKDLKNEFKSMSHEFSYFIGLQKGHESLTDYAKWTQNELLTMPAEVDHNIHEADYEKIVSYIHNSNHVVLLSSYSSNMVLLEFQRPLVLSGKIVNVMSDTNIDEQSLLELSENDYLMVVSTSGQFAKELKDLIVNVKAHKTLITTAREKEFSNTYHEVLFLSDYDHSNEKSIAGKYGLNYFFDMLYHAYYTKYGTKL</sequence>
<dbReference type="PANTHER" id="PTHR30514:SF21">
    <property type="entry name" value="RPIR-FAMILY TRANSCRIPTIONAL REGULATOR"/>
    <property type="match status" value="1"/>
</dbReference>
<dbReference type="Gene3D" id="3.40.50.10490">
    <property type="entry name" value="Glucose-6-phosphate isomerase like protein, domain 1"/>
    <property type="match status" value="1"/>
</dbReference>
<evidence type="ECO:0000313" key="3">
    <source>
        <dbReference type="Proteomes" id="UP000294743"/>
    </source>
</evidence>
<accession>A0A4R8A3D6</accession>
<dbReference type="EMBL" id="SODD01000006">
    <property type="protein sequence ID" value="TDW25083.1"/>
    <property type="molecule type" value="Genomic_DNA"/>
</dbReference>
<dbReference type="InterPro" id="IPR000281">
    <property type="entry name" value="HTH_RpiR"/>
</dbReference>
<dbReference type="GO" id="GO:0003700">
    <property type="term" value="F:DNA-binding transcription factor activity"/>
    <property type="evidence" value="ECO:0007669"/>
    <property type="project" value="InterPro"/>
</dbReference>
<dbReference type="SUPFAM" id="SSF46689">
    <property type="entry name" value="Homeodomain-like"/>
    <property type="match status" value="1"/>
</dbReference>
<dbReference type="SUPFAM" id="SSF53697">
    <property type="entry name" value="SIS domain"/>
    <property type="match status" value="1"/>
</dbReference>
<dbReference type="PROSITE" id="PS51071">
    <property type="entry name" value="HTH_RPIR"/>
    <property type="match status" value="1"/>
</dbReference>
<feature type="domain" description="HTH rpiR-type" evidence="1">
    <location>
        <begin position="6"/>
        <end position="84"/>
    </location>
</feature>
<dbReference type="InterPro" id="IPR036388">
    <property type="entry name" value="WH-like_DNA-bd_sf"/>
</dbReference>
<comment type="caution">
    <text evidence="2">The sequence shown here is derived from an EMBL/GenBank/DDBJ whole genome shotgun (WGS) entry which is preliminary data.</text>
</comment>
<dbReference type="PANTHER" id="PTHR30514">
    <property type="entry name" value="GLUCOKINASE"/>
    <property type="match status" value="1"/>
</dbReference>
<dbReference type="Proteomes" id="UP000294743">
    <property type="component" value="Unassembled WGS sequence"/>
</dbReference>
<dbReference type="RefSeq" id="WP_134168319.1">
    <property type="nucleotide sequence ID" value="NZ_SODD01000006.1"/>
</dbReference>
<dbReference type="Pfam" id="PF01418">
    <property type="entry name" value="HTH_6"/>
    <property type="match status" value="1"/>
</dbReference>
<evidence type="ECO:0000259" key="1">
    <source>
        <dbReference type="PROSITE" id="PS51071"/>
    </source>
</evidence>
<dbReference type="AlphaFoldDB" id="A0A4R8A3D6"/>
<dbReference type="GO" id="GO:0097367">
    <property type="term" value="F:carbohydrate derivative binding"/>
    <property type="evidence" value="ECO:0007669"/>
    <property type="project" value="InterPro"/>
</dbReference>
<organism evidence="2 3">
    <name type="scientific">Breznakia blatticola</name>
    <dbReference type="NCBI Taxonomy" id="1754012"/>
    <lineage>
        <taxon>Bacteria</taxon>
        <taxon>Bacillati</taxon>
        <taxon>Bacillota</taxon>
        <taxon>Erysipelotrichia</taxon>
        <taxon>Erysipelotrichales</taxon>
        <taxon>Erysipelotrichaceae</taxon>
        <taxon>Breznakia</taxon>
    </lineage>
</organism>
<reference evidence="2 3" key="1">
    <citation type="submission" date="2019-03" db="EMBL/GenBank/DDBJ databases">
        <title>Genomic Encyclopedia of Type Strains, Phase IV (KMG-IV): sequencing the most valuable type-strain genomes for metagenomic binning, comparative biology and taxonomic classification.</title>
        <authorList>
            <person name="Goeker M."/>
        </authorList>
    </citation>
    <scope>NUCLEOTIDE SEQUENCE [LARGE SCALE GENOMIC DNA]</scope>
    <source>
        <strain evidence="2 3">DSM 28867</strain>
    </source>
</reference>